<keyword evidence="20" id="KW-0067">ATP-binding</keyword>
<dbReference type="PROSITE" id="PS51218">
    <property type="entry name" value="SF3_HELICASE_2"/>
    <property type="match status" value="1"/>
</dbReference>
<dbReference type="GO" id="GO:0034220">
    <property type="term" value="P:monoatomic ion transmembrane transport"/>
    <property type="evidence" value="ECO:0007669"/>
    <property type="project" value="UniProtKB-KW"/>
</dbReference>
<dbReference type="InterPro" id="IPR001676">
    <property type="entry name" value="Picornavirus_capsid"/>
</dbReference>
<keyword evidence="16" id="KW-0378">Hydrolase</keyword>
<dbReference type="PRINTS" id="PR00918">
    <property type="entry name" value="CALICVIRUSNS"/>
</dbReference>
<dbReference type="InterPro" id="IPR004004">
    <property type="entry name" value="Helic/Pol/Pept_Calicivir-typ"/>
</dbReference>
<dbReference type="InterPro" id="IPR029053">
    <property type="entry name" value="Viral_coat"/>
</dbReference>
<evidence type="ECO:0000256" key="23">
    <source>
        <dbReference type="ARBA" id="ARBA00022953"/>
    </source>
</evidence>
<accession>A0AAT9TXE3</accession>
<evidence type="ECO:0000256" key="11">
    <source>
        <dbReference type="ARBA" id="ARBA00022670"/>
    </source>
</evidence>
<dbReference type="InterPro" id="IPR027417">
    <property type="entry name" value="P-loop_NTPase"/>
</dbReference>
<evidence type="ECO:0000256" key="4">
    <source>
        <dbReference type="ARBA" id="ARBA00022448"/>
    </source>
</evidence>
<dbReference type="InterPro" id="IPR000605">
    <property type="entry name" value="Helicase_SF3_ssDNA/RNA_vir"/>
</dbReference>
<dbReference type="GO" id="GO:0044162">
    <property type="term" value="C:host cell cytoplasmic vesicle membrane"/>
    <property type="evidence" value="ECO:0007669"/>
    <property type="project" value="UniProtKB-SubCell"/>
</dbReference>
<evidence type="ECO:0000256" key="21">
    <source>
        <dbReference type="ARBA" id="ARBA00022844"/>
    </source>
</evidence>
<keyword evidence="9" id="KW-0167">Capsid protein</keyword>
<evidence type="ECO:0000256" key="15">
    <source>
        <dbReference type="ARBA" id="ARBA00022741"/>
    </source>
</evidence>
<dbReference type="Gene3D" id="1.20.960.20">
    <property type="match status" value="1"/>
</dbReference>
<proteinExistence type="predicted"/>
<dbReference type="GO" id="GO:0039618">
    <property type="term" value="C:T=pseudo3 icosahedral viral capsid"/>
    <property type="evidence" value="ECO:0007669"/>
    <property type="project" value="UniProtKB-KW"/>
</dbReference>
<dbReference type="PROSITE" id="PS51874">
    <property type="entry name" value="PCV_3C_PRO"/>
    <property type="match status" value="1"/>
</dbReference>
<keyword evidence="15" id="KW-0547">Nucleotide-binding</keyword>
<dbReference type="InterPro" id="IPR014759">
    <property type="entry name" value="Helicase_SF3_ssRNA_vir"/>
</dbReference>
<evidence type="ECO:0000256" key="1">
    <source>
        <dbReference type="ARBA" id="ARBA00004295"/>
    </source>
</evidence>
<dbReference type="Pfam" id="PF00548">
    <property type="entry name" value="Peptidase_C3"/>
    <property type="match status" value="1"/>
</dbReference>
<evidence type="ECO:0000256" key="26">
    <source>
        <dbReference type="ARBA" id="ARBA00023136"/>
    </source>
</evidence>
<dbReference type="InterPro" id="IPR033703">
    <property type="entry name" value="Rhv-like"/>
</dbReference>
<keyword evidence="26" id="KW-0472">Membrane</keyword>
<keyword evidence="12" id="KW-0808">Transferase</keyword>
<keyword evidence="11" id="KW-0645">Protease</keyword>
<keyword evidence="29" id="KW-0407">Ion channel</keyword>
<reference evidence="33" key="1">
    <citation type="journal article" date="2023" name="Nat. Commun.">
        <title>Virus diversity, wildlife-domestic animal circulation and potential zoonotic viruses of small mammals, pangolins and zoo animals.</title>
        <authorList>
            <person name="Cui X."/>
            <person name="Fan K."/>
            <person name="Liang X."/>
            <person name="Gong W."/>
            <person name="Chen W."/>
            <person name="He B."/>
            <person name="Chen X."/>
            <person name="Wang H."/>
            <person name="Wang X."/>
            <person name="Zhang P."/>
            <person name="Lu X."/>
            <person name="Chen R."/>
            <person name="Lin K."/>
            <person name="Liu J."/>
            <person name="Zhai J."/>
            <person name="Liu D.X."/>
            <person name="Shan F."/>
            <person name="Li Y."/>
            <person name="Chen R.A."/>
            <person name="Meng H."/>
            <person name="Li X."/>
            <person name="Mi S."/>
            <person name="Jiang J."/>
            <person name="Zhou N."/>
            <person name="Chen Z."/>
            <person name="Zou J.-J."/>
            <person name="Ge D."/>
            <person name="Yang Q."/>
            <person name="He K."/>
            <person name="Chen T."/>
            <person name="Wu Y.-J."/>
            <person name="Lu H."/>
            <person name="Irwin D.M."/>
            <person name="Shen X."/>
            <person name="Hu Y."/>
            <person name="Lu X."/>
            <person name="Ding C."/>
            <person name="Guan Y."/>
            <person name="Tu C."/>
            <person name="Shen Y."/>
        </authorList>
    </citation>
    <scope>NUCLEOTIDE SEQUENCE</scope>
    <source>
        <strain evidence="33">GD/L26.18/2020</strain>
    </source>
</reference>
<evidence type="ECO:0000256" key="9">
    <source>
        <dbReference type="ARBA" id="ARBA00022561"/>
    </source>
</evidence>
<keyword evidence="19" id="KW-0788">Thiol protease</keyword>
<keyword evidence="5" id="KW-0696">RNA-directed RNA polymerase</keyword>
<evidence type="ECO:0000256" key="19">
    <source>
        <dbReference type="ARBA" id="ARBA00022807"/>
    </source>
</evidence>
<evidence type="ECO:0000313" key="33">
    <source>
        <dbReference type="EMBL" id="WFG77386.1"/>
    </source>
</evidence>
<dbReference type="SUPFAM" id="SSF50494">
    <property type="entry name" value="Trypsin-like serine proteases"/>
    <property type="match status" value="1"/>
</dbReference>
<feature type="domain" description="RdRp catalytic" evidence="30">
    <location>
        <begin position="1863"/>
        <end position="1974"/>
    </location>
</feature>
<dbReference type="GO" id="GO:0004197">
    <property type="term" value="F:cysteine-type endopeptidase activity"/>
    <property type="evidence" value="ECO:0007669"/>
    <property type="project" value="InterPro"/>
</dbReference>
<dbReference type="GO" id="GO:0046718">
    <property type="term" value="P:symbiont entry into host cell"/>
    <property type="evidence" value="ECO:0007669"/>
    <property type="project" value="UniProtKB-KW"/>
</dbReference>
<evidence type="ECO:0000256" key="25">
    <source>
        <dbReference type="ARBA" id="ARBA00023065"/>
    </source>
</evidence>
<dbReference type="GO" id="GO:0005198">
    <property type="term" value="F:structural molecule activity"/>
    <property type="evidence" value="ECO:0007669"/>
    <property type="project" value="InterPro"/>
</dbReference>
<dbReference type="InterPro" id="IPR044067">
    <property type="entry name" value="PCV_3C_PRO"/>
</dbReference>
<evidence type="ECO:0000256" key="10">
    <source>
        <dbReference type="ARBA" id="ARBA00022581"/>
    </source>
</evidence>
<dbReference type="InterPro" id="IPR043504">
    <property type="entry name" value="Peptidase_S1_PA_chymotrypsin"/>
</dbReference>
<evidence type="ECO:0000256" key="5">
    <source>
        <dbReference type="ARBA" id="ARBA00022484"/>
    </source>
</evidence>
<name>A0AAT9TXE3_9PICO</name>
<evidence type="ECO:0000256" key="20">
    <source>
        <dbReference type="ARBA" id="ARBA00022840"/>
    </source>
</evidence>
<dbReference type="GO" id="GO:0003723">
    <property type="term" value="F:RNA binding"/>
    <property type="evidence" value="ECO:0007669"/>
    <property type="project" value="InterPro"/>
</dbReference>
<keyword evidence="4" id="KW-0813">Transport</keyword>
<keyword evidence="27" id="KW-1035">Host cytoplasm</keyword>
<dbReference type="SUPFAM" id="SSF56672">
    <property type="entry name" value="DNA/RNA polymerases"/>
    <property type="match status" value="1"/>
</dbReference>
<dbReference type="InterPro" id="IPR001205">
    <property type="entry name" value="RNA-dir_pol_C"/>
</dbReference>
<keyword evidence="21" id="KW-0946">Virion</keyword>
<evidence type="ECO:0000259" key="32">
    <source>
        <dbReference type="PROSITE" id="PS51874"/>
    </source>
</evidence>
<evidence type="ECO:0000256" key="27">
    <source>
        <dbReference type="ARBA" id="ARBA00023200"/>
    </source>
</evidence>
<dbReference type="GO" id="GO:0015267">
    <property type="term" value="F:channel activity"/>
    <property type="evidence" value="ECO:0007669"/>
    <property type="project" value="UniProtKB-KW"/>
</dbReference>
<dbReference type="PROSITE" id="PS50507">
    <property type="entry name" value="RDRP_SSRNA_POS"/>
    <property type="match status" value="1"/>
</dbReference>
<evidence type="ECO:0000256" key="6">
    <source>
        <dbReference type="ARBA" id="ARBA00022488"/>
    </source>
</evidence>
<keyword evidence="23" id="KW-0693">Viral RNA replication</keyword>
<dbReference type="GO" id="GO:0003968">
    <property type="term" value="F:RNA-directed RNA polymerase activity"/>
    <property type="evidence" value="ECO:0007669"/>
    <property type="project" value="UniProtKB-KW"/>
</dbReference>
<dbReference type="InterPro" id="IPR043128">
    <property type="entry name" value="Rev_trsase/Diguanyl_cyclase"/>
</dbReference>
<evidence type="ECO:0000256" key="17">
    <source>
        <dbReference type="ARBA" id="ARBA00022804"/>
    </source>
</evidence>
<evidence type="ECO:0000256" key="18">
    <source>
        <dbReference type="ARBA" id="ARBA00022806"/>
    </source>
</evidence>
<keyword evidence="14" id="KW-1143">T=pseudo3 icosahedral capsid protein</keyword>
<keyword evidence="25" id="KW-0406">Ion transport</keyword>
<dbReference type="InterPro" id="IPR007094">
    <property type="entry name" value="RNA-dir_pol_PSvirus"/>
</dbReference>
<keyword evidence="8" id="KW-0597">Phosphoprotein</keyword>
<dbReference type="GO" id="GO:0006508">
    <property type="term" value="P:proteolysis"/>
    <property type="evidence" value="ECO:0007669"/>
    <property type="project" value="UniProtKB-KW"/>
</dbReference>
<comment type="subcellular location">
    <subcellularLocation>
        <location evidence="1">Host cytoplasmic vesicle membrane</location>
        <topology evidence="1">Peripheral membrane protein</topology>
        <orientation evidence="1">Cytoplasmic side</orientation>
    </subcellularLocation>
    <subcellularLocation>
        <location evidence="2">Virion</location>
    </subcellularLocation>
</comment>
<keyword evidence="28" id="KW-1160">Virus entry into host cell</keyword>
<evidence type="ECO:0000256" key="2">
    <source>
        <dbReference type="ARBA" id="ARBA00004328"/>
    </source>
</evidence>
<dbReference type="SUPFAM" id="SSF52540">
    <property type="entry name" value="P-loop containing nucleoside triphosphate hydrolases"/>
    <property type="match status" value="1"/>
</dbReference>
<dbReference type="GO" id="GO:0019062">
    <property type="term" value="P:virion attachment to host cell"/>
    <property type="evidence" value="ECO:0007669"/>
    <property type="project" value="UniProtKB-KW"/>
</dbReference>
<feature type="domain" description="SF3 helicase" evidence="31">
    <location>
        <begin position="1109"/>
        <end position="1273"/>
    </location>
</feature>
<dbReference type="SUPFAM" id="SSF88633">
    <property type="entry name" value="Positive stranded ssRNA viruses"/>
    <property type="match status" value="2"/>
</dbReference>
<dbReference type="Gene3D" id="2.40.10.10">
    <property type="entry name" value="Trypsin-like serine proteases"/>
    <property type="match status" value="1"/>
</dbReference>
<evidence type="ECO:0000256" key="7">
    <source>
        <dbReference type="ARBA" id="ARBA00022520"/>
    </source>
</evidence>
<evidence type="ECO:0000256" key="29">
    <source>
        <dbReference type="ARBA" id="ARBA00023303"/>
    </source>
</evidence>
<keyword evidence="7" id="KW-0191">Covalent protein-RNA linkage</keyword>
<evidence type="ECO:0000259" key="31">
    <source>
        <dbReference type="PROSITE" id="PS51218"/>
    </source>
</evidence>
<evidence type="ECO:0000256" key="8">
    <source>
        <dbReference type="ARBA" id="ARBA00022553"/>
    </source>
</evidence>
<keyword evidence="10" id="KW-0945">Host-virus interaction</keyword>
<protein>
    <recommendedName>
        <fullName evidence="3">Genome polyprotein</fullName>
    </recommendedName>
</protein>
<dbReference type="GO" id="GO:0005524">
    <property type="term" value="F:ATP binding"/>
    <property type="evidence" value="ECO:0007669"/>
    <property type="project" value="UniProtKB-KW"/>
</dbReference>
<dbReference type="GO" id="GO:0039694">
    <property type="term" value="P:viral RNA genome replication"/>
    <property type="evidence" value="ECO:0007669"/>
    <property type="project" value="InterPro"/>
</dbReference>
<keyword evidence="22" id="KW-1043">Host membrane</keyword>
<feature type="domain" description="Peptidase C3" evidence="32">
    <location>
        <begin position="1439"/>
        <end position="1630"/>
    </location>
</feature>
<dbReference type="Gene3D" id="2.60.120.20">
    <property type="match status" value="2"/>
</dbReference>
<dbReference type="Pfam" id="PF00073">
    <property type="entry name" value="Rhv"/>
    <property type="match status" value="2"/>
</dbReference>
<dbReference type="GO" id="GO:0006351">
    <property type="term" value="P:DNA-templated transcription"/>
    <property type="evidence" value="ECO:0007669"/>
    <property type="project" value="InterPro"/>
</dbReference>
<evidence type="ECO:0000256" key="28">
    <source>
        <dbReference type="ARBA" id="ARBA00023296"/>
    </source>
</evidence>
<evidence type="ECO:0000259" key="30">
    <source>
        <dbReference type="PROSITE" id="PS50507"/>
    </source>
</evidence>
<evidence type="ECO:0000256" key="3">
    <source>
        <dbReference type="ARBA" id="ARBA00020107"/>
    </source>
</evidence>
<evidence type="ECO:0000256" key="13">
    <source>
        <dbReference type="ARBA" id="ARBA00022695"/>
    </source>
</evidence>
<sequence length="2091" mass="234798">MEALTNTFAQEIKPITDVIKDVEEVVTGPLAVISAQQESTTTGYAESSTPQAVNSGISPDLYVANFSKPVVMSYGIHRTNELPFTLKESLNITQKMRDGDKPFTPVAKMWRYYRADFKFVFQANVAAGGTGALLFCFVPQGLWANREKWSKATLFNFPHAILNYGHQTQTVMTVPFVNYNSYYTTNGEGSPTMMVYSLCPYNKSDGMQSEVDYTIFCAMENLSFAQPLLEYQSPQPPLKAPPQVNEKSHSTKFKWHEPFRIVKESDGTANLANHHSTGSNITTALAGERVYLTTNTLGGLKPVRDLLDIAKIPSAPIDKDTGDLKVESTFDWLSSKAVGEEVFNFAYELTEMGNLGFLARHFVGISGTINLEVMSFSSKLHQGRLAFVVQHEPGEGPGRVTLNALARVNYHVLDLTSQSSITIKIPYMYPSWMRPVDGNNYIRVFAIVLNRLATSSVAVNKVSFLFRFSAGEDFRYHFPSESEIVVQSPMTSWGSEMDLLDPIEDEEEHQKGCCVPVQQDVEEIKTPETFGKKPSQYKISAISYSSLSALMGRAMFITDHQYEASTSSVHVPLHIPKSGHGAILHCFGYWSGELNITISNDSENNIVAAHTYGNLDGKLEGAGVVVIPARRVTTFTAPFYSQTPVRLLVPSNNPPVFGNLHINPGYNQGSLKVWISLRNPNFFFPTPNHKTATTRDYLNDIELHNPTLAEAHWNYNRYIKGITKVKVSNTRPIAGVQFVKSKMQNQADILLSGDIEENPGPEYEQVYKHRGLYKHYGIETGGRVYHLNTEDILWSAATGKAEIIVSDMDGSWVRTGIKGFNPQEPDVGARMQFSLNSNCETFADDFIGYNGWDQGQIVTALASFVFAASLFTHMDIWNQDASGVFSALTEFITNTMTNTIVSRVLKFLLRMVLYAVLFSHAPCIATGGSIIALLTMDLFNLQSGSNKPWVKGFFKAAMAGDVAQMVENISDGIEDEDDQEQAVSSSIEHVNLLMKDQGFFDDFNKATLSFKNVEWWYKIIVELYEKIKEKFKPSEATKFARVVKKQKSHLADLLTTVAVLKDRSKDQRLTASKDFKELYSHVSNLIQHWLTGFANFAPKHELYNTLQAAQRTLQTINFSPEIPAGVARVEPLGVVIRGDPGAGKSFFSTLLSKFIRQRMGWGNDQVYTHPVGSEHMDGYNGQKIHLIDDMGQNADDEEYKFICQMISTVHFKVPMAHLENKGTFYTSEIVIATTNRYTFSTKTVNFPEALQRRFPHAYTIRPRKECSYGGKLDVAASMDKMKRGIAWEDDQGNPLDVESIADAIARELKAKQNSVAEWDTFVNQGPLEFDTWKAKILLEACKIDEELFGHQGPQLLTATEKFTLRVKLACERFGECLKRNIHWITFLSALTGIIAVVAYFVQKKFAKEEQKEQVYQGNPTMVKKKTNFQPKQPGLAENQPIVNQSPLDDKMHLRKVLVRLVADRVQVFGLAIGGTKILTYGHAKDLLFKSGEVYVVYGDKKELLVEPTFQQVMVNGRETDLAIIDTKLGFAMANGTRFITNQMQTEGALLWNTKDGLYMQEVTDIRPLGESTTANGTYSHDSFAYKAMTSYGTCGGMLIVKEKGIWKILGMHIAGNGMVGRAVAFPPFDQGTYHPIDPLGLPPVNMPKKTKLRESPAYGVFPVEKGPAVLSKKDPRAEEGYDPYDQIECKNVGNVFKLKDPDRFREAWMNVRSRLSYCIGKHEPLDILTATFELANPIDMSSSPGFKYTSQNFRKKDLIDTKTKEIHPLLHADVEKMMEQLNNGPPENYFTTAFKDELRTEKKIKQATTRVIEASNLDYVICFRRLFGIQQDVICASSPLETGIAMGINPYKDWTELIQGLWDNNYCFDYTKFDGSLSDQLMGYAGLVMASLTTEPDKLMNLLASTIWSTHHGPKGDYYLEGSNPSGTPFTTVLNCICNLIIVEYFMIGKGEYVAVTYGDDLILSTRFEIDPKEFQEILKEEFGMNITPERKEDTDFRNSLPMETSFLKRTPRAITPTTIVGVLDVENMKQCIMWCRGQAAFKQQLNSFILELALHGQKIYEEIGDQLRPVGVRLPCFEAAWHEVLKVIYD</sequence>
<evidence type="ECO:0000256" key="16">
    <source>
        <dbReference type="ARBA" id="ARBA00022801"/>
    </source>
</evidence>
<dbReference type="InterPro" id="IPR009003">
    <property type="entry name" value="Peptidase_S1_PA"/>
</dbReference>
<keyword evidence="17" id="KW-1161">Viral attachment to host cell</keyword>
<organism evidence="33">
    <name type="scientific">Bat picornavirus 4</name>
    <dbReference type="NCBI Taxonomy" id="3038995"/>
    <lineage>
        <taxon>Viruses</taxon>
        <taxon>Riboviria</taxon>
        <taxon>Orthornavirae</taxon>
        <taxon>Pisuviricota</taxon>
        <taxon>Pisoniviricetes</taxon>
        <taxon>Picornavirales</taxon>
        <taxon>Picornaviridae</taxon>
    </lineage>
</organism>
<keyword evidence="6" id="KW-1036">Host cytoplasmic vesicle</keyword>
<dbReference type="EMBL" id="OQ363783">
    <property type="protein sequence ID" value="WFG77386.1"/>
    <property type="molecule type" value="Genomic_RNA"/>
</dbReference>
<dbReference type="InterPro" id="IPR043502">
    <property type="entry name" value="DNA/RNA_pol_sf"/>
</dbReference>
<dbReference type="Pfam" id="PF00680">
    <property type="entry name" value="RdRP_1"/>
    <property type="match status" value="1"/>
</dbReference>
<evidence type="ECO:0000256" key="22">
    <source>
        <dbReference type="ARBA" id="ARBA00022870"/>
    </source>
</evidence>
<dbReference type="GO" id="GO:0003724">
    <property type="term" value="F:RNA helicase activity"/>
    <property type="evidence" value="ECO:0007669"/>
    <property type="project" value="InterPro"/>
</dbReference>
<keyword evidence="13" id="KW-0548">Nucleotidyltransferase</keyword>
<evidence type="ECO:0000256" key="24">
    <source>
        <dbReference type="ARBA" id="ARBA00023039"/>
    </source>
</evidence>
<evidence type="ECO:0000256" key="12">
    <source>
        <dbReference type="ARBA" id="ARBA00022679"/>
    </source>
</evidence>
<dbReference type="Gene3D" id="3.30.70.270">
    <property type="match status" value="1"/>
</dbReference>
<dbReference type="Pfam" id="PF00910">
    <property type="entry name" value="RNA_helicase"/>
    <property type="match status" value="1"/>
</dbReference>
<keyword evidence="24" id="KW-1182">Viral ion channel</keyword>
<evidence type="ECO:0000256" key="14">
    <source>
        <dbReference type="ARBA" id="ARBA00022706"/>
    </source>
</evidence>
<dbReference type="CDD" id="cd00205">
    <property type="entry name" value="rhv_like"/>
    <property type="match status" value="2"/>
</dbReference>
<dbReference type="InterPro" id="IPR000199">
    <property type="entry name" value="Peptidase_C3A/C3B_picornavir"/>
</dbReference>
<keyword evidence="18" id="KW-0347">Helicase</keyword>